<dbReference type="EMBL" id="PFMS01000069">
    <property type="protein sequence ID" value="PIZ15832.1"/>
    <property type="molecule type" value="Genomic_DNA"/>
</dbReference>
<proteinExistence type="inferred from homology"/>
<dbReference type="GO" id="GO:0052381">
    <property type="term" value="F:tRNA dimethylallyltransferase activity"/>
    <property type="evidence" value="ECO:0007669"/>
    <property type="project" value="UniProtKB-UniRule"/>
</dbReference>
<evidence type="ECO:0000256" key="7">
    <source>
        <dbReference type="ARBA" id="ARBA00022840"/>
    </source>
</evidence>
<comment type="catalytic activity">
    <reaction evidence="9 10 11">
        <text>adenosine(37) in tRNA + dimethylallyl diphosphate = N(6)-dimethylallyladenosine(37) in tRNA + diphosphate</text>
        <dbReference type="Rhea" id="RHEA:26482"/>
        <dbReference type="Rhea" id="RHEA-COMP:10162"/>
        <dbReference type="Rhea" id="RHEA-COMP:10375"/>
        <dbReference type="ChEBI" id="CHEBI:33019"/>
        <dbReference type="ChEBI" id="CHEBI:57623"/>
        <dbReference type="ChEBI" id="CHEBI:74411"/>
        <dbReference type="ChEBI" id="CHEBI:74415"/>
        <dbReference type="EC" id="2.5.1.75"/>
    </reaction>
</comment>
<comment type="caution">
    <text evidence="14">The sequence shown here is derived from an EMBL/GenBank/DDBJ whole genome shotgun (WGS) entry which is preliminary data.</text>
</comment>
<dbReference type="HAMAP" id="MF_00185">
    <property type="entry name" value="IPP_trans"/>
    <property type="match status" value="1"/>
</dbReference>
<sequence>MKKPLVVLVGPTASGKTEVAEQLARRYPLEIISADSRQVYKFMDIGTGKSASGGKEACHLIDIVKPDEDWTVADYKKRADRIIKEIYRKKRIPFLVGGSGLYIRAVIDGLCPAPSANWQIRKKLDSEANQYGNIYIYNRLKEIDPVIAGRIHPNDRRRIIRALEVYEQTGNPFSYYQAKTTIPSYDLFIIGIRYPMNELYKKINKRVDLMIKIGLIKEVEGLLADGYGPPLLAVASKTGGKSMESLGYKEIIGYLRGKYQLEEAIRLLKRNTRRYARRQVIWFKKDKRIKWIDVKGGNISAVIEEAGKVLDNFKK</sequence>
<evidence type="ECO:0000256" key="4">
    <source>
        <dbReference type="ARBA" id="ARBA00022679"/>
    </source>
</evidence>
<evidence type="ECO:0000256" key="6">
    <source>
        <dbReference type="ARBA" id="ARBA00022741"/>
    </source>
</evidence>
<dbReference type="InterPro" id="IPR018022">
    <property type="entry name" value="IPT"/>
</dbReference>
<feature type="binding site" evidence="10">
    <location>
        <begin position="12"/>
        <end position="17"/>
    </location>
    <ligand>
        <name>substrate</name>
    </ligand>
</feature>
<dbReference type="Gene3D" id="1.10.20.140">
    <property type="match status" value="1"/>
</dbReference>
<evidence type="ECO:0000256" key="9">
    <source>
        <dbReference type="ARBA" id="ARBA00049563"/>
    </source>
</evidence>
<feature type="site" description="Interaction with substrate tRNA" evidence="10">
    <location>
        <position position="99"/>
    </location>
</feature>
<dbReference type="Gene3D" id="3.40.50.300">
    <property type="entry name" value="P-loop containing nucleotide triphosphate hydrolases"/>
    <property type="match status" value="1"/>
</dbReference>
<evidence type="ECO:0000256" key="2">
    <source>
        <dbReference type="ARBA" id="ARBA00003213"/>
    </source>
</evidence>
<evidence type="ECO:0000256" key="3">
    <source>
        <dbReference type="ARBA" id="ARBA00005842"/>
    </source>
</evidence>
<keyword evidence="8 10" id="KW-0460">Magnesium</keyword>
<dbReference type="FunFam" id="1.10.20.140:FF:000001">
    <property type="entry name" value="tRNA dimethylallyltransferase"/>
    <property type="match status" value="1"/>
</dbReference>
<feature type="binding site" evidence="10">
    <location>
        <begin position="10"/>
        <end position="17"/>
    </location>
    <ligand>
        <name>ATP</name>
        <dbReference type="ChEBI" id="CHEBI:30616"/>
    </ligand>
</feature>
<evidence type="ECO:0000256" key="11">
    <source>
        <dbReference type="RuleBase" id="RU003783"/>
    </source>
</evidence>
<reference evidence="15" key="1">
    <citation type="submission" date="2017-09" db="EMBL/GenBank/DDBJ databases">
        <title>Depth-based differentiation of microbial function through sediment-hosted aquifers and enrichment of novel symbionts in the deep terrestrial subsurface.</title>
        <authorList>
            <person name="Probst A.J."/>
            <person name="Ladd B."/>
            <person name="Jarett J.K."/>
            <person name="Geller-Mcgrath D.E."/>
            <person name="Sieber C.M.K."/>
            <person name="Emerson J.B."/>
            <person name="Anantharaman K."/>
            <person name="Thomas B.C."/>
            <person name="Malmstrom R."/>
            <person name="Stieglmeier M."/>
            <person name="Klingl A."/>
            <person name="Woyke T."/>
            <person name="Ryan C.M."/>
            <person name="Banfield J.F."/>
        </authorList>
    </citation>
    <scope>NUCLEOTIDE SEQUENCE [LARGE SCALE GENOMIC DNA]</scope>
</reference>
<dbReference type="InterPro" id="IPR039657">
    <property type="entry name" value="Dimethylallyltransferase"/>
</dbReference>
<evidence type="ECO:0000256" key="1">
    <source>
        <dbReference type="ARBA" id="ARBA00001946"/>
    </source>
</evidence>
<comment type="caution">
    <text evidence="10">Lacks conserved residue(s) required for the propagation of feature annotation.</text>
</comment>
<evidence type="ECO:0000256" key="13">
    <source>
        <dbReference type="RuleBase" id="RU003785"/>
    </source>
</evidence>
<dbReference type="AlphaFoldDB" id="A0A2H9PB12"/>
<dbReference type="Proteomes" id="UP000234145">
    <property type="component" value="Unassembled WGS sequence"/>
</dbReference>
<evidence type="ECO:0000256" key="5">
    <source>
        <dbReference type="ARBA" id="ARBA00022694"/>
    </source>
</evidence>
<dbReference type="PANTHER" id="PTHR11088">
    <property type="entry name" value="TRNA DIMETHYLALLYLTRANSFERASE"/>
    <property type="match status" value="1"/>
</dbReference>
<dbReference type="SUPFAM" id="SSF52540">
    <property type="entry name" value="P-loop containing nucleoside triphosphate hydrolases"/>
    <property type="match status" value="2"/>
</dbReference>
<comment type="function">
    <text evidence="2 10 12">Catalyzes the transfer of a dimethylallyl group onto the adenine at position 37 in tRNAs that read codons beginning with uridine, leading to the formation of N6-(dimethylallyl)adenosine (i(6)A).</text>
</comment>
<keyword evidence="7 10" id="KW-0067">ATP-binding</keyword>
<dbReference type="GO" id="GO:0006400">
    <property type="term" value="P:tRNA modification"/>
    <property type="evidence" value="ECO:0007669"/>
    <property type="project" value="TreeGrafter"/>
</dbReference>
<keyword evidence="6 10" id="KW-0547">Nucleotide-binding</keyword>
<accession>A0A2H9PB12</accession>
<comment type="subunit">
    <text evidence="10">Monomer.</text>
</comment>
<comment type="similarity">
    <text evidence="3 10 13">Belongs to the IPP transferase family.</text>
</comment>
<organism evidence="14 15">
    <name type="scientific">Candidatus Desantisbacteria bacterium CG_4_10_14_0_8_um_filter_39_17</name>
    <dbReference type="NCBI Taxonomy" id="1974542"/>
    <lineage>
        <taxon>Bacteria</taxon>
        <taxon>Candidatus Desantisiibacteriota</taxon>
    </lineage>
</organism>
<evidence type="ECO:0000313" key="14">
    <source>
        <dbReference type="EMBL" id="PIZ15832.1"/>
    </source>
</evidence>
<dbReference type="Pfam" id="PF01715">
    <property type="entry name" value="IPPT"/>
    <property type="match status" value="1"/>
</dbReference>
<dbReference type="EC" id="2.5.1.75" evidence="10"/>
<keyword evidence="4 10" id="KW-0808">Transferase</keyword>
<feature type="site" description="Interaction with substrate tRNA" evidence="10">
    <location>
        <position position="121"/>
    </location>
</feature>
<keyword evidence="5 10" id="KW-0819">tRNA processing</keyword>
<protein>
    <recommendedName>
        <fullName evidence="10">tRNA dimethylallyltransferase</fullName>
        <ecNumber evidence="10">2.5.1.75</ecNumber>
    </recommendedName>
    <alternativeName>
        <fullName evidence="10">Dimethylallyl diphosphate:tRNA dimethylallyltransferase</fullName>
        <shortName evidence="10">DMAPP:tRNA dimethylallyltransferase</shortName>
        <shortName evidence="10">DMATase</shortName>
    </alternativeName>
    <alternativeName>
        <fullName evidence="10">Isopentenyl-diphosphate:tRNA isopentenyltransferase</fullName>
        <shortName evidence="10">IPP transferase</shortName>
        <shortName evidence="10">IPPT</shortName>
        <shortName evidence="10">IPTase</shortName>
    </alternativeName>
</protein>
<evidence type="ECO:0000256" key="10">
    <source>
        <dbReference type="HAMAP-Rule" id="MF_00185"/>
    </source>
</evidence>
<evidence type="ECO:0000256" key="8">
    <source>
        <dbReference type="ARBA" id="ARBA00022842"/>
    </source>
</evidence>
<dbReference type="InterPro" id="IPR027417">
    <property type="entry name" value="P-loop_NTPase"/>
</dbReference>
<dbReference type="GO" id="GO:0005524">
    <property type="term" value="F:ATP binding"/>
    <property type="evidence" value="ECO:0007669"/>
    <property type="project" value="UniProtKB-UniRule"/>
</dbReference>
<evidence type="ECO:0000313" key="15">
    <source>
        <dbReference type="Proteomes" id="UP000234145"/>
    </source>
</evidence>
<dbReference type="PANTHER" id="PTHR11088:SF60">
    <property type="entry name" value="TRNA DIMETHYLALLYLTRANSFERASE"/>
    <property type="match status" value="1"/>
</dbReference>
<dbReference type="NCBIfam" id="TIGR00174">
    <property type="entry name" value="miaA"/>
    <property type="match status" value="1"/>
</dbReference>
<comment type="cofactor">
    <cofactor evidence="1 10">
        <name>Mg(2+)</name>
        <dbReference type="ChEBI" id="CHEBI:18420"/>
    </cofactor>
</comment>
<feature type="region of interest" description="Interaction with substrate tRNA" evidence="10">
    <location>
        <begin position="35"/>
        <end position="38"/>
    </location>
</feature>
<evidence type="ECO:0000256" key="12">
    <source>
        <dbReference type="RuleBase" id="RU003784"/>
    </source>
</evidence>
<gene>
    <name evidence="10" type="primary">miaA</name>
    <name evidence="14" type="ORF">COY51_04130</name>
</gene>
<name>A0A2H9PB12_9BACT</name>